<dbReference type="SUPFAM" id="SSF158752">
    <property type="entry name" value="HP0242-like"/>
    <property type="match status" value="1"/>
</dbReference>
<dbReference type="EMBL" id="CACVAW010000010">
    <property type="protein sequence ID" value="CAA6803969.1"/>
    <property type="molecule type" value="Genomic_DNA"/>
</dbReference>
<dbReference type="InterPro" id="IPR023126">
    <property type="entry name" value="HP0242-like_sf"/>
</dbReference>
<dbReference type="InterPro" id="IPR018563">
    <property type="entry name" value="DUF2018"/>
</dbReference>
<dbReference type="Pfam" id="PF09442">
    <property type="entry name" value="DUF2018"/>
    <property type="match status" value="1"/>
</dbReference>
<accession>A0A6S6SGF6</accession>
<reference evidence="1" key="1">
    <citation type="submission" date="2020-01" db="EMBL/GenBank/DDBJ databases">
        <authorList>
            <person name="Meier V. D."/>
            <person name="Meier V D."/>
        </authorList>
    </citation>
    <scope>NUCLEOTIDE SEQUENCE</scope>
    <source>
        <strain evidence="1">HLG_WM_MAG_12</strain>
    </source>
</reference>
<proteinExistence type="predicted"/>
<dbReference type="Gene3D" id="1.10.3350.10">
    <property type="entry name" value="HP0242-like domain"/>
    <property type="match status" value="1"/>
</dbReference>
<protein>
    <recommendedName>
        <fullName evidence="2">DUF2018 domain-containing protein</fullName>
    </recommendedName>
</protein>
<gene>
    <name evidence="1" type="ORF">HELGO_WM2725</name>
</gene>
<organism evidence="1">
    <name type="scientific">uncultured Campylobacterales bacterium</name>
    <dbReference type="NCBI Taxonomy" id="352960"/>
    <lineage>
        <taxon>Bacteria</taxon>
        <taxon>Pseudomonadati</taxon>
        <taxon>Campylobacterota</taxon>
        <taxon>Epsilonproteobacteria</taxon>
        <taxon>Campylobacterales</taxon>
        <taxon>environmental samples</taxon>
    </lineage>
</organism>
<evidence type="ECO:0000313" key="1">
    <source>
        <dbReference type="EMBL" id="CAA6803969.1"/>
    </source>
</evidence>
<evidence type="ECO:0008006" key="2">
    <source>
        <dbReference type="Google" id="ProtNLM"/>
    </source>
</evidence>
<name>A0A6S6SGF6_9BACT</name>
<dbReference type="AlphaFoldDB" id="A0A6S6SGF6"/>
<sequence>MFFDENDPFFGGSVEDKFYDVIFHASRALAQKEINAMIERIAKYEVLMERANIDPTQYLEIDEESINDYYIQYMGNILSNNE</sequence>